<keyword evidence="1" id="KW-1133">Transmembrane helix</keyword>
<feature type="transmembrane region" description="Helical" evidence="1">
    <location>
        <begin position="96"/>
        <end position="113"/>
    </location>
</feature>
<dbReference type="Proteomes" id="UP001248822">
    <property type="component" value="Unassembled WGS sequence"/>
</dbReference>
<feature type="transmembrane region" description="Helical" evidence="1">
    <location>
        <begin position="49"/>
        <end position="66"/>
    </location>
</feature>
<feature type="transmembrane region" description="Helical" evidence="1">
    <location>
        <begin position="143"/>
        <end position="168"/>
    </location>
</feature>
<evidence type="ECO:0000256" key="1">
    <source>
        <dbReference type="SAM" id="Phobius"/>
    </source>
</evidence>
<keyword evidence="1" id="KW-0472">Membrane</keyword>
<reference evidence="2" key="1">
    <citation type="submission" date="2022-12" db="EMBL/GenBank/DDBJ databases">
        <title>NDM-1 containing novel ST 2018 Pseudenterobacter timonensis.</title>
        <authorList>
            <person name="Halder G."/>
            <person name="Mandal S."/>
            <person name="Dutta S."/>
        </authorList>
    </citation>
    <scope>NUCLEOTIDE SEQUENCE</scope>
    <source>
        <strain evidence="2">CNCI147</strain>
    </source>
</reference>
<comment type="caution">
    <text evidence="2">The sequence shown here is derived from an EMBL/GenBank/DDBJ whole genome shotgun (WGS) entry which is preliminary data.</text>
</comment>
<feature type="transmembrane region" description="Helical" evidence="1">
    <location>
        <begin position="26"/>
        <end position="43"/>
    </location>
</feature>
<sequence>MFIDTLRQALTLHGQRVYTANDFRQTLRIVLAGMIALGISCFYNTTYTVFYVIYPMMLLSLVPVFNRFVVKQFLCGAMLSCMMTMLFVGYLSQWPLIMTLAVFSLYVLFFRLMSQGTLFLLGSIGVVCQSALLNFMSYPTTDWHTLIFSIIEASVMALGLSAVMYTVLPDVEPRGRPPLIVKDPARVRHESLLAATVATLTFIVFQICDLSDSLAALMAGVLVLFPMHYRGAVLSSLWRVVGATLGGMYVLLAQLLLYSNDSHLLLMMPLVAIGLAFGVRLHVIEKVGAGVGFSCFTTIAIMFGQSLHPGNDLVFSDLWRIISVVGSILITLTLVFIVHLLLNHFAATRYIPSPPGQ</sequence>
<organism evidence="2 3">
    <name type="scientific">Pseudenterobacter timonensis</name>
    <dbReference type="NCBI Taxonomy" id="1755099"/>
    <lineage>
        <taxon>Bacteria</taxon>
        <taxon>Pseudomonadati</taxon>
        <taxon>Pseudomonadota</taxon>
        <taxon>Gammaproteobacteria</taxon>
        <taxon>Enterobacterales</taxon>
        <taxon>Enterobacteriaceae</taxon>
        <taxon>Pseudenterobacter</taxon>
    </lineage>
</organism>
<name>A0AAE4DMD1_9ENTR</name>
<dbReference type="InterPro" id="IPR022604">
    <property type="entry name" value="DUF2955"/>
</dbReference>
<evidence type="ECO:0000313" key="2">
    <source>
        <dbReference type="EMBL" id="MDR9890308.1"/>
    </source>
</evidence>
<feature type="transmembrane region" description="Helical" evidence="1">
    <location>
        <begin position="288"/>
        <end position="307"/>
    </location>
</feature>
<feature type="transmembrane region" description="Helical" evidence="1">
    <location>
        <begin position="236"/>
        <end position="257"/>
    </location>
</feature>
<feature type="transmembrane region" description="Helical" evidence="1">
    <location>
        <begin position="319"/>
        <end position="342"/>
    </location>
</feature>
<dbReference type="RefSeq" id="WP_310825686.1">
    <property type="nucleotide sequence ID" value="NZ_JAQGEC010000006.1"/>
</dbReference>
<dbReference type="AlphaFoldDB" id="A0AAE4DMD1"/>
<feature type="transmembrane region" description="Helical" evidence="1">
    <location>
        <begin position="213"/>
        <end position="229"/>
    </location>
</feature>
<feature type="transmembrane region" description="Helical" evidence="1">
    <location>
        <begin position="263"/>
        <end position="281"/>
    </location>
</feature>
<dbReference type="PIRSF" id="PIRSF029594">
    <property type="entry name" value="UCP029594"/>
    <property type="match status" value="1"/>
</dbReference>
<dbReference type="Pfam" id="PF11168">
    <property type="entry name" value="DUF2955"/>
    <property type="match status" value="1"/>
</dbReference>
<proteinExistence type="predicted"/>
<feature type="transmembrane region" description="Helical" evidence="1">
    <location>
        <begin position="118"/>
        <end position="137"/>
    </location>
</feature>
<protein>
    <submittedName>
        <fullName evidence="2">DUF2955 domain-containing protein</fullName>
    </submittedName>
</protein>
<dbReference type="InterPro" id="IPR016926">
    <property type="entry name" value="UCP029594"/>
</dbReference>
<dbReference type="EMBL" id="JAQGEC010000006">
    <property type="protein sequence ID" value="MDR9890308.1"/>
    <property type="molecule type" value="Genomic_DNA"/>
</dbReference>
<gene>
    <name evidence="2" type="ORF">O7047_08695</name>
</gene>
<keyword evidence="1" id="KW-0812">Transmembrane</keyword>
<accession>A0AAE4DMD1</accession>
<evidence type="ECO:0000313" key="3">
    <source>
        <dbReference type="Proteomes" id="UP001248822"/>
    </source>
</evidence>